<keyword evidence="2" id="KW-1185">Reference proteome</keyword>
<reference evidence="1" key="1">
    <citation type="submission" date="2022-05" db="EMBL/GenBank/DDBJ databases">
        <title>Chromosome-level genome of Chaenocephalus aceratus.</title>
        <authorList>
            <person name="Park H."/>
        </authorList>
    </citation>
    <scope>NUCLEOTIDE SEQUENCE</scope>
    <source>
        <strain evidence="1">KU_202001</strain>
    </source>
</reference>
<accession>A0ACB9WAJ7</accession>
<sequence>MPDGHDVFVHRPSLDELHSNSILMSASPYPHIGTLQRERGRRVGRRPTSHKSAESHVSNLKGHTEDKRLEQSPGATSGEEKEVEAKGDMGEECATSKAHHQAKIDSELTAGKQEELQRWETGLRKSCVNSQDGSDVANSGGNDKTCPASVRLSRRSSWIPPLVERSLACLTCSQSLEMVSFHLVDQISFLMGMKVRRYKEMEQYAQTFKDHMIDGETLPLLSEEHLLDTLGLKLGPALKIRSQVSRRVGNMLYMMNLPLSSSALQATPEKAADRSSEIGSPVNCNSDEMLASPRDPEVLKSTDHLHETENNSPPSASSETA</sequence>
<dbReference type="EMBL" id="CM043801">
    <property type="protein sequence ID" value="KAI4810194.1"/>
    <property type="molecule type" value="Genomic_DNA"/>
</dbReference>
<proteinExistence type="predicted"/>
<comment type="caution">
    <text evidence="1">The sequence shown here is derived from an EMBL/GenBank/DDBJ whole genome shotgun (WGS) entry which is preliminary data.</text>
</comment>
<organism evidence="1 2">
    <name type="scientific">Chaenocephalus aceratus</name>
    <name type="common">Blackfin icefish</name>
    <name type="synonym">Chaenichthys aceratus</name>
    <dbReference type="NCBI Taxonomy" id="36190"/>
    <lineage>
        <taxon>Eukaryota</taxon>
        <taxon>Metazoa</taxon>
        <taxon>Chordata</taxon>
        <taxon>Craniata</taxon>
        <taxon>Vertebrata</taxon>
        <taxon>Euteleostomi</taxon>
        <taxon>Actinopterygii</taxon>
        <taxon>Neopterygii</taxon>
        <taxon>Teleostei</taxon>
        <taxon>Neoteleostei</taxon>
        <taxon>Acanthomorphata</taxon>
        <taxon>Eupercaria</taxon>
        <taxon>Perciformes</taxon>
        <taxon>Notothenioidei</taxon>
        <taxon>Channichthyidae</taxon>
        <taxon>Chaenocephalus</taxon>
    </lineage>
</organism>
<gene>
    <name evidence="1" type="ORF">KUCAC02_019035</name>
</gene>
<protein>
    <submittedName>
        <fullName evidence="1">Uncharacterized protein</fullName>
    </submittedName>
</protein>
<evidence type="ECO:0000313" key="1">
    <source>
        <dbReference type="EMBL" id="KAI4810194.1"/>
    </source>
</evidence>
<evidence type="ECO:0000313" key="2">
    <source>
        <dbReference type="Proteomes" id="UP001057452"/>
    </source>
</evidence>
<name>A0ACB9WAJ7_CHAAC</name>
<dbReference type="Proteomes" id="UP001057452">
    <property type="component" value="Chromosome 17"/>
</dbReference>